<dbReference type="CDD" id="cd00082">
    <property type="entry name" value="HisKA"/>
    <property type="match status" value="1"/>
</dbReference>
<comment type="catalytic activity">
    <reaction evidence="1">
        <text>ATP + protein L-histidine = ADP + protein N-phospho-L-histidine.</text>
        <dbReference type="EC" id="2.7.13.3"/>
    </reaction>
</comment>
<dbReference type="SUPFAM" id="SSF47384">
    <property type="entry name" value="Homodimeric domain of signal transducing histidine kinase"/>
    <property type="match status" value="1"/>
</dbReference>
<comment type="subunit">
    <text evidence="10">At low DSF concentrations, interacts with RpfF.</text>
</comment>
<evidence type="ECO:0000256" key="5">
    <source>
        <dbReference type="ARBA" id="ARBA00022741"/>
    </source>
</evidence>
<evidence type="ECO:0000313" key="17">
    <source>
        <dbReference type="Proteomes" id="UP000236721"/>
    </source>
</evidence>
<dbReference type="SUPFAM" id="SSF55874">
    <property type="entry name" value="ATPase domain of HSP90 chaperone/DNA topoisomerase II/histidine kinase"/>
    <property type="match status" value="1"/>
</dbReference>
<keyword evidence="17" id="KW-1185">Reference proteome</keyword>
<keyword evidence="3 12" id="KW-0597">Phosphoprotein</keyword>
<dbReference type="InterPro" id="IPR003594">
    <property type="entry name" value="HATPase_dom"/>
</dbReference>
<dbReference type="FunFam" id="3.30.565.10:FF:000010">
    <property type="entry name" value="Sensor histidine kinase RcsC"/>
    <property type="match status" value="1"/>
</dbReference>
<dbReference type="RefSeq" id="WP_103879645.1">
    <property type="nucleotide sequence ID" value="NZ_FNVG01000005.1"/>
</dbReference>
<keyword evidence="9" id="KW-0902">Two-component regulatory system</keyword>
<feature type="transmembrane region" description="Helical" evidence="13">
    <location>
        <begin position="15"/>
        <end position="33"/>
    </location>
</feature>
<keyword evidence="13" id="KW-0472">Membrane</keyword>
<dbReference type="PRINTS" id="PR00344">
    <property type="entry name" value="BCTRLSENSOR"/>
</dbReference>
<feature type="modified residue" description="4-aspartylphosphate" evidence="12">
    <location>
        <position position="728"/>
    </location>
</feature>
<keyword evidence="5" id="KW-0547">Nucleotide-binding</keyword>
<evidence type="ECO:0000256" key="13">
    <source>
        <dbReference type="SAM" id="Phobius"/>
    </source>
</evidence>
<keyword evidence="6 16" id="KW-0418">Kinase</keyword>
<reference evidence="17" key="1">
    <citation type="submission" date="2016-10" db="EMBL/GenBank/DDBJ databases">
        <authorList>
            <person name="Varghese N."/>
            <person name="Submissions S."/>
        </authorList>
    </citation>
    <scope>NUCLEOTIDE SEQUENCE [LARGE SCALE GENOMIC DNA]</scope>
    <source>
        <strain evidence="17">CGMCC 1.7062</strain>
    </source>
</reference>
<evidence type="ECO:0000256" key="7">
    <source>
        <dbReference type="ARBA" id="ARBA00022801"/>
    </source>
</evidence>
<keyword evidence="13" id="KW-1133">Transmembrane helix</keyword>
<dbReference type="Gene3D" id="3.30.565.10">
    <property type="entry name" value="Histidine kinase-like ATPase, C-terminal domain"/>
    <property type="match status" value="1"/>
</dbReference>
<dbReference type="PANTHER" id="PTHR45339">
    <property type="entry name" value="HYBRID SIGNAL TRANSDUCTION HISTIDINE KINASE J"/>
    <property type="match status" value="1"/>
</dbReference>
<keyword evidence="8" id="KW-0067">ATP-binding</keyword>
<evidence type="ECO:0000256" key="3">
    <source>
        <dbReference type="ARBA" id="ARBA00022553"/>
    </source>
</evidence>
<dbReference type="GO" id="GO:0000155">
    <property type="term" value="F:phosphorelay sensor kinase activity"/>
    <property type="evidence" value="ECO:0007669"/>
    <property type="project" value="InterPro"/>
</dbReference>
<dbReference type="Gene3D" id="3.40.50.2300">
    <property type="match status" value="1"/>
</dbReference>
<dbReference type="InterPro" id="IPR004358">
    <property type="entry name" value="Sig_transdc_His_kin-like_C"/>
</dbReference>
<dbReference type="PROSITE" id="PS50110">
    <property type="entry name" value="RESPONSE_REGULATORY"/>
    <property type="match status" value="1"/>
</dbReference>
<dbReference type="FunFam" id="1.10.287.130:FF:000002">
    <property type="entry name" value="Two-component osmosensing histidine kinase"/>
    <property type="match status" value="1"/>
</dbReference>
<feature type="domain" description="Histidine kinase" evidence="14">
    <location>
        <begin position="326"/>
        <end position="547"/>
    </location>
</feature>
<dbReference type="InterPro" id="IPR011006">
    <property type="entry name" value="CheY-like_superfamily"/>
</dbReference>
<evidence type="ECO:0000256" key="11">
    <source>
        <dbReference type="ARBA" id="ARBA00068150"/>
    </source>
</evidence>
<dbReference type="InterPro" id="IPR036097">
    <property type="entry name" value="HisK_dim/P_sf"/>
</dbReference>
<dbReference type="SMART" id="SM00448">
    <property type="entry name" value="REC"/>
    <property type="match status" value="1"/>
</dbReference>
<keyword evidence="13" id="KW-0812">Transmembrane</keyword>
<dbReference type="GO" id="GO:0016787">
    <property type="term" value="F:hydrolase activity"/>
    <property type="evidence" value="ECO:0007669"/>
    <property type="project" value="UniProtKB-KW"/>
</dbReference>
<dbReference type="GO" id="GO:0005524">
    <property type="term" value="F:ATP binding"/>
    <property type="evidence" value="ECO:0007669"/>
    <property type="project" value="UniProtKB-KW"/>
</dbReference>
<dbReference type="Pfam" id="PF00512">
    <property type="entry name" value="HisKA"/>
    <property type="match status" value="1"/>
</dbReference>
<dbReference type="InterPro" id="IPR003661">
    <property type="entry name" value="HisK_dim/P_dom"/>
</dbReference>
<evidence type="ECO:0000256" key="10">
    <source>
        <dbReference type="ARBA" id="ARBA00064003"/>
    </source>
</evidence>
<feature type="domain" description="Response regulatory" evidence="15">
    <location>
        <begin position="677"/>
        <end position="798"/>
    </location>
</feature>
<dbReference type="AlphaFoldDB" id="A0A1H5W5M6"/>
<evidence type="ECO:0000256" key="8">
    <source>
        <dbReference type="ARBA" id="ARBA00022840"/>
    </source>
</evidence>
<evidence type="ECO:0000256" key="6">
    <source>
        <dbReference type="ARBA" id="ARBA00022777"/>
    </source>
</evidence>
<accession>A0A1H5W5M6</accession>
<dbReference type="Pfam" id="PF02518">
    <property type="entry name" value="HATPase_c"/>
    <property type="match status" value="1"/>
</dbReference>
<name>A0A1H5W5M6_9VIBR</name>
<dbReference type="SMART" id="SM00388">
    <property type="entry name" value="HisKA"/>
    <property type="match status" value="1"/>
</dbReference>
<evidence type="ECO:0000256" key="4">
    <source>
        <dbReference type="ARBA" id="ARBA00022679"/>
    </source>
</evidence>
<evidence type="ECO:0000256" key="12">
    <source>
        <dbReference type="PROSITE-ProRule" id="PRU00169"/>
    </source>
</evidence>
<evidence type="ECO:0000259" key="14">
    <source>
        <dbReference type="PROSITE" id="PS50109"/>
    </source>
</evidence>
<dbReference type="InterPro" id="IPR005467">
    <property type="entry name" value="His_kinase_dom"/>
</dbReference>
<dbReference type="EC" id="2.7.13.3" evidence="2"/>
<sequence length="801" mass="90939">MSTTSAKATLAIRKTFIFGATFILILLGLFFYAEHNVDQTKNRLILLQKQILAASNNMLMMRRHEKDFIARIEPQYLNKMEQAYQTMLLQLGEVNAMLSDSGINISYQGQQALSYVDNYVQQFYRLSETVMLIHGSGDNQGLIDNLQQKALRLERSLVNVNSTELNHIALSTQDLMYQFFSDLDVSVIPRIHRNLDRIDTELNRSGMSFELFQQFQQFRSAYYALQSAYETFGYSHQEGQLGQLRFTIHQLESSLDTLFNILPDHINQKIEQNEHYRDLSTILLVLAIIFVLLYVIRQTSLLEQRLIDAREKERQANRAKSAFLANMSHEIRTPLSGILGMTEILGDTKLDASQKDYLTTINASSQTLLMLMNDILDVSKIESGHLEICPHTTAIKETIFDTAALIAPKAQQKSVEIKIHIDPALPDYVKADEQKVRQSLMNLASNAIKFTDKGYVALSLHLIKQDSDSVTARFTVSDTGIGIEPEKQRRVFEEFKQENINTSKDYGGTGLGLAICSKMIALMGGEIQLTSRKGEGSEFSFVLTFAKDDHKMVRESAVSVCYVSDNTNPLLVSEFNRHAIRYTHIEGKDLATITLDKDTIIILDDSISKSYLESHLADHPVLYVRPFCNNTDLPLKGISAFVTAPLFGNRLVNTLQSLKRPDELEPRSKETRQHTRKILVVEDNKVNQQIVGLNLRKLDIDFCIANNGQEALELYKQEYSNIGLILMDCMMPILDGFEATRAIREFEQQSGVEQTHIIALTASVLDDDIKKCYDSGMDDYLPKPFRREVLLEKLNAQFTTT</sequence>
<dbReference type="PROSITE" id="PS50109">
    <property type="entry name" value="HIS_KIN"/>
    <property type="match status" value="1"/>
</dbReference>
<dbReference type="EMBL" id="FNVG01000005">
    <property type="protein sequence ID" value="SEF94730.1"/>
    <property type="molecule type" value="Genomic_DNA"/>
</dbReference>
<feature type="transmembrane region" description="Helical" evidence="13">
    <location>
        <begin position="279"/>
        <end position="296"/>
    </location>
</feature>
<evidence type="ECO:0000256" key="2">
    <source>
        <dbReference type="ARBA" id="ARBA00012438"/>
    </source>
</evidence>
<dbReference type="InterPro" id="IPR001789">
    <property type="entry name" value="Sig_transdc_resp-reg_receiver"/>
</dbReference>
<proteinExistence type="predicted"/>
<dbReference type="Proteomes" id="UP000236721">
    <property type="component" value="Unassembled WGS sequence"/>
</dbReference>
<evidence type="ECO:0000259" key="15">
    <source>
        <dbReference type="PROSITE" id="PS50110"/>
    </source>
</evidence>
<dbReference type="Gene3D" id="1.10.287.130">
    <property type="match status" value="1"/>
</dbReference>
<dbReference type="Pfam" id="PF00072">
    <property type="entry name" value="Response_reg"/>
    <property type="match status" value="1"/>
</dbReference>
<evidence type="ECO:0000313" key="16">
    <source>
        <dbReference type="EMBL" id="SEF94730.1"/>
    </source>
</evidence>
<keyword evidence="7" id="KW-0378">Hydrolase</keyword>
<dbReference type="SMART" id="SM00387">
    <property type="entry name" value="HATPase_c"/>
    <property type="match status" value="1"/>
</dbReference>
<evidence type="ECO:0000256" key="9">
    <source>
        <dbReference type="ARBA" id="ARBA00023012"/>
    </source>
</evidence>
<evidence type="ECO:0000256" key="1">
    <source>
        <dbReference type="ARBA" id="ARBA00000085"/>
    </source>
</evidence>
<dbReference type="OrthoDB" id="9810730at2"/>
<dbReference type="CDD" id="cd16922">
    <property type="entry name" value="HATPase_EvgS-ArcB-TorS-like"/>
    <property type="match status" value="1"/>
</dbReference>
<dbReference type="PANTHER" id="PTHR45339:SF1">
    <property type="entry name" value="HYBRID SIGNAL TRANSDUCTION HISTIDINE KINASE J"/>
    <property type="match status" value="1"/>
</dbReference>
<dbReference type="CDD" id="cd17546">
    <property type="entry name" value="REC_hyHK_CKI1_RcsC-like"/>
    <property type="match status" value="1"/>
</dbReference>
<gene>
    <name evidence="16" type="ORF">SAMN04488244_105140</name>
</gene>
<keyword evidence="4" id="KW-0808">Transferase</keyword>
<organism evidence="16 17">
    <name type="scientific">Vibrio hangzhouensis</name>
    <dbReference type="NCBI Taxonomy" id="462991"/>
    <lineage>
        <taxon>Bacteria</taxon>
        <taxon>Pseudomonadati</taxon>
        <taxon>Pseudomonadota</taxon>
        <taxon>Gammaproteobacteria</taxon>
        <taxon>Vibrionales</taxon>
        <taxon>Vibrionaceae</taxon>
        <taxon>Vibrio</taxon>
    </lineage>
</organism>
<dbReference type="SUPFAM" id="SSF52172">
    <property type="entry name" value="CheY-like"/>
    <property type="match status" value="1"/>
</dbReference>
<protein>
    <recommendedName>
        <fullName evidence="11">Sensory/regulatory protein RpfC</fullName>
        <ecNumber evidence="2">2.7.13.3</ecNumber>
    </recommendedName>
</protein>
<dbReference type="InterPro" id="IPR036890">
    <property type="entry name" value="HATPase_C_sf"/>
</dbReference>